<protein>
    <recommendedName>
        <fullName evidence="3">HMA domain-containing protein</fullName>
    </recommendedName>
</protein>
<proteinExistence type="predicted"/>
<sequence length="114" mass="13311">MDRSAFTNKLSHKFSGVTVENASLVEDALRAYQGVQFVQVKLQKSLIRLNYDVQLTNLDELMDLLAEFDVTKYQRSLWWKWRWRFAKQIEQNIKANAAHVPHCCGKAPSSARRR</sequence>
<evidence type="ECO:0000313" key="1">
    <source>
        <dbReference type="EMBL" id="CUB03485.1"/>
    </source>
</evidence>
<dbReference type="SUPFAM" id="SSF55008">
    <property type="entry name" value="HMA, heavy metal-associated domain"/>
    <property type="match status" value="1"/>
</dbReference>
<dbReference type="AlphaFoldDB" id="A0A0K6IK44"/>
<dbReference type="Proteomes" id="UP000182769">
    <property type="component" value="Unassembled WGS sequence"/>
</dbReference>
<dbReference type="STRING" id="1137284.GCA_001418205_01336"/>
<dbReference type="RefSeq" id="WP_055462437.1">
    <property type="nucleotide sequence ID" value="NZ_CYHG01000003.1"/>
</dbReference>
<organism evidence="1 2">
    <name type="scientific">Marinomonas fungiae</name>
    <dbReference type="NCBI Taxonomy" id="1137284"/>
    <lineage>
        <taxon>Bacteria</taxon>
        <taxon>Pseudomonadati</taxon>
        <taxon>Pseudomonadota</taxon>
        <taxon>Gammaproteobacteria</taxon>
        <taxon>Oceanospirillales</taxon>
        <taxon>Oceanospirillaceae</taxon>
        <taxon>Marinomonas</taxon>
    </lineage>
</organism>
<accession>A0A0K6IK44</accession>
<keyword evidence="2" id="KW-1185">Reference proteome</keyword>
<evidence type="ECO:0008006" key="3">
    <source>
        <dbReference type="Google" id="ProtNLM"/>
    </source>
</evidence>
<dbReference type="GO" id="GO:0046872">
    <property type="term" value="F:metal ion binding"/>
    <property type="evidence" value="ECO:0007669"/>
    <property type="project" value="InterPro"/>
</dbReference>
<reference evidence="2" key="1">
    <citation type="submission" date="2015-08" db="EMBL/GenBank/DDBJ databases">
        <authorList>
            <person name="Varghese N."/>
        </authorList>
    </citation>
    <scope>NUCLEOTIDE SEQUENCE [LARGE SCALE GENOMIC DNA]</scope>
    <source>
        <strain evidence="2">JCM 18476</strain>
    </source>
</reference>
<dbReference type="InterPro" id="IPR036163">
    <property type="entry name" value="HMA_dom_sf"/>
</dbReference>
<dbReference type="EMBL" id="CYHG01000003">
    <property type="protein sequence ID" value="CUB03485.1"/>
    <property type="molecule type" value="Genomic_DNA"/>
</dbReference>
<dbReference type="OrthoDB" id="5822659at2"/>
<gene>
    <name evidence="1" type="ORF">Ga0061065_103336</name>
</gene>
<name>A0A0K6IK44_9GAMM</name>
<evidence type="ECO:0000313" key="2">
    <source>
        <dbReference type="Proteomes" id="UP000182769"/>
    </source>
</evidence>